<organism evidence="2 3">
    <name type="scientific">Bradyrhizobium erythrophlei</name>
    <dbReference type="NCBI Taxonomy" id="1437360"/>
    <lineage>
        <taxon>Bacteria</taxon>
        <taxon>Pseudomonadati</taxon>
        <taxon>Pseudomonadota</taxon>
        <taxon>Alphaproteobacteria</taxon>
        <taxon>Hyphomicrobiales</taxon>
        <taxon>Nitrobacteraceae</taxon>
        <taxon>Bradyrhizobium</taxon>
    </lineage>
</organism>
<feature type="signal peptide" evidence="1">
    <location>
        <begin position="1"/>
        <end position="21"/>
    </location>
</feature>
<evidence type="ECO:0000313" key="3">
    <source>
        <dbReference type="Proteomes" id="UP000184096"/>
    </source>
</evidence>
<keyword evidence="3" id="KW-1185">Reference proteome</keyword>
<reference evidence="3" key="1">
    <citation type="submission" date="2016-11" db="EMBL/GenBank/DDBJ databases">
        <authorList>
            <person name="Varghese N."/>
            <person name="Submissions S."/>
        </authorList>
    </citation>
    <scope>NUCLEOTIDE SEQUENCE [LARGE SCALE GENOMIC DNA]</scope>
    <source>
        <strain evidence="3">GAS401</strain>
    </source>
</reference>
<dbReference type="EMBL" id="LT670849">
    <property type="protein sequence ID" value="SHN81742.1"/>
    <property type="molecule type" value="Genomic_DNA"/>
</dbReference>
<evidence type="ECO:0000256" key="1">
    <source>
        <dbReference type="SAM" id="SignalP"/>
    </source>
</evidence>
<keyword evidence="1" id="KW-0732">Signal</keyword>
<gene>
    <name evidence="2" type="ORF">SAMN05444170_4889</name>
</gene>
<name>A0A1M7UFE5_9BRAD</name>
<proteinExistence type="predicted"/>
<protein>
    <submittedName>
        <fullName evidence="2">Uncharacterized protein</fullName>
    </submittedName>
</protein>
<dbReference type="RefSeq" id="WP_072821710.1">
    <property type="nucleotide sequence ID" value="NZ_LT670849.1"/>
</dbReference>
<sequence length="79" mass="8395">MLRRAVVALSMLMALGQVAVAGEKPSLAHRVSCTVVRYYVAKYSEMAAEAWARGHGATDAEIQAARSCLNGSGVRTAEK</sequence>
<dbReference type="OrthoDB" id="8237572at2"/>
<evidence type="ECO:0000313" key="2">
    <source>
        <dbReference type="EMBL" id="SHN81742.1"/>
    </source>
</evidence>
<feature type="chain" id="PRO_5012252456" evidence="1">
    <location>
        <begin position="22"/>
        <end position="79"/>
    </location>
</feature>
<dbReference type="Proteomes" id="UP000184096">
    <property type="component" value="Chromosome I"/>
</dbReference>
<dbReference type="AlphaFoldDB" id="A0A1M7UFE5"/>
<accession>A0A1M7UFE5</accession>